<gene>
    <name evidence="3" type="ORF">PADG_00452</name>
</gene>
<name>C1G0R2_PARBD</name>
<dbReference type="PANTHER" id="PTHR40368:SF1">
    <property type="entry name" value="YALI0F14399P"/>
    <property type="match status" value="1"/>
</dbReference>
<reference evidence="3 4" key="1">
    <citation type="journal article" date="2011" name="PLoS Genet.">
        <title>Comparative genomic analysis of human fungal pathogens causing paracoccidioidomycosis.</title>
        <authorList>
            <person name="Desjardins C.A."/>
            <person name="Champion M.D."/>
            <person name="Holder J.W."/>
            <person name="Muszewska A."/>
            <person name="Goldberg J."/>
            <person name="Bailao A.M."/>
            <person name="Brigido M.M."/>
            <person name="Ferreira M.E."/>
            <person name="Garcia A.M."/>
            <person name="Grynberg M."/>
            <person name="Gujja S."/>
            <person name="Heiman D.I."/>
            <person name="Henn M.R."/>
            <person name="Kodira C.D."/>
            <person name="Leon-Narvaez H."/>
            <person name="Longo L.V."/>
            <person name="Ma L.J."/>
            <person name="Malavazi I."/>
            <person name="Matsuo A.L."/>
            <person name="Morais F.V."/>
            <person name="Pereira M."/>
            <person name="Rodriguez-Brito S."/>
            <person name="Sakthikumar S."/>
            <person name="Salem-Izacc S.M."/>
            <person name="Sykes S.M."/>
            <person name="Teixeira M.M."/>
            <person name="Vallejo M.C."/>
            <person name="Walter M.E."/>
            <person name="Yandava C."/>
            <person name="Young S."/>
            <person name="Zeng Q."/>
            <person name="Zucker J."/>
            <person name="Felipe M.S."/>
            <person name="Goldman G.H."/>
            <person name="Haas B.J."/>
            <person name="McEwen J.G."/>
            <person name="Nino-Vega G."/>
            <person name="Puccia R."/>
            <person name="San-Blas G."/>
            <person name="Soares C.M."/>
            <person name="Birren B.W."/>
            <person name="Cuomo C.A."/>
        </authorList>
    </citation>
    <scope>NUCLEOTIDE SEQUENCE [LARGE SCALE GENOMIC DNA]</scope>
    <source>
        <strain evidence="3 4">Pb18</strain>
    </source>
</reference>
<keyword evidence="4" id="KW-1185">Reference proteome</keyword>
<dbReference type="VEuPathDB" id="FungiDB:PADG_00452"/>
<dbReference type="HOGENOM" id="CLU_051199_1_0_1"/>
<evidence type="ECO:0000256" key="2">
    <source>
        <dbReference type="SAM" id="Phobius"/>
    </source>
</evidence>
<sequence length="419" mass="44511">MSSQPPGIPSLCRKYVLPLILVSNAVVSGRVGAAAKSTLGYVQGQSIPVSCLNRDISTGEHITDPSGKLQYIPFPTCNETAAPLSFRYGVSETITCTINSLSDSLYHLLEYYVHYDVPLTCRIPTFPLSSLRYQNKIAGSSGEEKHDDVVNNSLPFSSQTPFTPLTIALQGTLQLSHLHIWTEMNVLMHKTAQLSPGFISGWKKSKKSKKDTKKKVKGSKRDKISPPQGQIVAGSAYSVPLVLPAAADEEDDVDSANDKKTRNKKDMMDPWTTEGGTKVICGEPLVFTFRVGWVSHGDVLGLVGAESSSSSPSSTSGSGLFIQVMTICFWVGVVFGLAVAVERVRQRKRGRYKGDGILGHRPFFGGLGAAGVGGSGVVGFGGDKGRMNGYGYVLGLNGGGNGSGGVYGGYGGYGVGKND</sequence>
<dbReference type="EMBL" id="KN275957">
    <property type="protein sequence ID" value="EEH44163.2"/>
    <property type="molecule type" value="Genomic_DNA"/>
</dbReference>
<feature type="region of interest" description="Disordered" evidence="1">
    <location>
        <begin position="248"/>
        <end position="270"/>
    </location>
</feature>
<evidence type="ECO:0000313" key="3">
    <source>
        <dbReference type="EMBL" id="EEH44163.2"/>
    </source>
</evidence>
<dbReference type="STRING" id="502780.C1G0R2"/>
<dbReference type="RefSeq" id="XP_010755833.1">
    <property type="nucleotide sequence ID" value="XM_010757531.1"/>
</dbReference>
<feature type="transmembrane region" description="Helical" evidence="2">
    <location>
        <begin position="320"/>
        <end position="341"/>
    </location>
</feature>
<feature type="compositionally biased region" description="Basic and acidic residues" evidence="1">
    <location>
        <begin position="256"/>
        <end position="268"/>
    </location>
</feature>
<keyword evidence="2" id="KW-0472">Membrane</keyword>
<dbReference type="OrthoDB" id="18530at2759"/>
<keyword evidence="2" id="KW-1133">Transmembrane helix</keyword>
<keyword evidence="2" id="KW-0812">Transmembrane</keyword>
<accession>C1G0R2</accession>
<dbReference type="PANTHER" id="PTHR40368">
    <property type="entry name" value="YALI0F14399P"/>
    <property type="match status" value="1"/>
</dbReference>
<dbReference type="eggNOG" id="ENOG502S2ZP">
    <property type="taxonomic scope" value="Eukaryota"/>
</dbReference>
<dbReference type="Proteomes" id="UP000001628">
    <property type="component" value="Unassembled WGS sequence"/>
</dbReference>
<feature type="region of interest" description="Disordered" evidence="1">
    <location>
        <begin position="203"/>
        <end position="230"/>
    </location>
</feature>
<protein>
    <submittedName>
        <fullName evidence="3">Uncharacterized protein</fullName>
    </submittedName>
</protein>
<dbReference type="AlphaFoldDB" id="C1G0R2"/>
<proteinExistence type="predicted"/>
<dbReference type="OMA" id="TFHVSWV"/>
<evidence type="ECO:0000313" key="4">
    <source>
        <dbReference type="Proteomes" id="UP000001628"/>
    </source>
</evidence>
<dbReference type="KEGG" id="pbn:PADG_00452"/>
<feature type="compositionally biased region" description="Basic residues" evidence="1">
    <location>
        <begin position="203"/>
        <end position="218"/>
    </location>
</feature>
<evidence type="ECO:0000256" key="1">
    <source>
        <dbReference type="SAM" id="MobiDB-lite"/>
    </source>
</evidence>
<dbReference type="InParanoid" id="C1G0R2"/>
<organism evidence="3 4">
    <name type="scientific">Paracoccidioides brasiliensis (strain Pb18)</name>
    <dbReference type="NCBI Taxonomy" id="502780"/>
    <lineage>
        <taxon>Eukaryota</taxon>
        <taxon>Fungi</taxon>
        <taxon>Dikarya</taxon>
        <taxon>Ascomycota</taxon>
        <taxon>Pezizomycotina</taxon>
        <taxon>Eurotiomycetes</taxon>
        <taxon>Eurotiomycetidae</taxon>
        <taxon>Onygenales</taxon>
        <taxon>Ajellomycetaceae</taxon>
        <taxon>Paracoccidioides</taxon>
    </lineage>
</organism>
<dbReference type="GeneID" id="22580286"/>